<dbReference type="EMBL" id="JAAGWZ010000002">
    <property type="protein sequence ID" value="NEM91186.1"/>
    <property type="molecule type" value="Genomic_DNA"/>
</dbReference>
<keyword evidence="9" id="KW-1185">Reference proteome</keyword>
<proteinExistence type="inferred from homology"/>
<gene>
    <name evidence="8" type="primary">fliN</name>
    <name evidence="8" type="ORF">G3T37_07430</name>
</gene>
<dbReference type="GO" id="GO:0005886">
    <property type="term" value="C:plasma membrane"/>
    <property type="evidence" value="ECO:0007669"/>
    <property type="project" value="UniProtKB-SubCell"/>
</dbReference>
<evidence type="ECO:0000256" key="6">
    <source>
        <dbReference type="ARBA" id="ARBA00023136"/>
    </source>
</evidence>
<keyword evidence="8" id="KW-0969">Cilium</keyword>
<name>A0A7C9PN08_9MICO</name>
<dbReference type="SUPFAM" id="SSF101801">
    <property type="entry name" value="Surface presentation of antigens (SPOA)"/>
    <property type="match status" value="1"/>
</dbReference>
<dbReference type="GO" id="GO:0003774">
    <property type="term" value="F:cytoskeletal motor activity"/>
    <property type="evidence" value="ECO:0007669"/>
    <property type="project" value="InterPro"/>
</dbReference>
<dbReference type="InterPro" id="IPR012826">
    <property type="entry name" value="FliN"/>
</dbReference>
<evidence type="ECO:0000256" key="5">
    <source>
        <dbReference type="ARBA" id="ARBA00022779"/>
    </source>
</evidence>
<evidence type="ECO:0000313" key="9">
    <source>
        <dbReference type="Proteomes" id="UP000479756"/>
    </source>
</evidence>
<dbReference type="InterPro" id="IPR051469">
    <property type="entry name" value="FliN/MopA/SpaO"/>
</dbReference>
<reference evidence="8 9" key="1">
    <citation type="journal article" date="2014" name="Int. J. Syst. Evol. Microbiol.">
        <title>Description of Galbitalea soli gen. nov., sp. nov., and Frondihabitans sucicola sp. nov.</title>
        <authorList>
            <person name="Kim S.J."/>
            <person name="Lim J.M."/>
            <person name="Ahn J.H."/>
            <person name="Weon H.Y."/>
            <person name="Hamada M."/>
            <person name="Suzuki K."/>
            <person name="Ahn T.Y."/>
            <person name="Kwon S.W."/>
        </authorList>
    </citation>
    <scope>NUCLEOTIDE SEQUENCE [LARGE SCALE GENOMIC DNA]</scope>
    <source>
        <strain evidence="8 9">NBRC 108727</strain>
    </source>
</reference>
<evidence type="ECO:0000313" key="8">
    <source>
        <dbReference type="EMBL" id="NEM91186.1"/>
    </source>
</evidence>
<dbReference type="Proteomes" id="UP000479756">
    <property type="component" value="Unassembled WGS sequence"/>
</dbReference>
<evidence type="ECO:0000256" key="2">
    <source>
        <dbReference type="ARBA" id="ARBA00009226"/>
    </source>
</evidence>
<dbReference type="Gene3D" id="2.30.330.10">
    <property type="entry name" value="SpoA-like"/>
    <property type="match status" value="1"/>
</dbReference>
<sequence>MSTTTIATAPLEQEAADALVASLPSVATLVAVKAAAPAVVPAEAATAVIATFVGARSADLALVLLDTSMLQDAAGAGTRITATDVLHPALERGAAVLGAGVLGDATEADVTALFADGDTALFELLAGTTTAGWFLIRIRTAPAAARDIAPIGDKLSRINNVEMALTVEIGHTRMSVRDVLSLEPGAVIELDRAVGAPADVLLNGRLIALGEIVVVDQDYAVRITRILDDAEATR</sequence>
<evidence type="ECO:0000259" key="7">
    <source>
        <dbReference type="Pfam" id="PF01052"/>
    </source>
</evidence>
<evidence type="ECO:0000256" key="4">
    <source>
        <dbReference type="ARBA" id="ARBA00022500"/>
    </source>
</evidence>
<accession>A0A7C9PN08</accession>
<keyword evidence="8" id="KW-0282">Flagellum</keyword>
<dbReference type="AlphaFoldDB" id="A0A7C9PN08"/>
<keyword evidence="6" id="KW-0472">Membrane</keyword>
<keyword evidence="5" id="KW-0283">Flagellar rotation</keyword>
<comment type="similarity">
    <text evidence="2">Belongs to the FliN/MopA/SpaO family.</text>
</comment>
<dbReference type="PANTHER" id="PTHR43484:SF1">
    <property type="entry name" value="FLAGELLAR MOTOR SWITCH PROTEIN FLIN"/>
    <property type="match status" value="1"/>
</dbReference>
<dbReference type="Pfam" id="PF01052">
    <property type="entry name" value="FliMN_C"/>
    <property type="match status" value="1"/>
</dbReference>
<dbReference type="NCBIfam" id="TIGR02480">
    <property type="entry name" value="fliN"/>
    <property type="match status" value="1"/>
</dbReference>
<dbReference type="GO" id="GO:0006935">
    <property type="term" value="P:chemotaxis"/>
    <property type="evidence" value="ECO:0007669"/>
    <property type="project" value="UniProtKB-KW"/>
</dbReference>
<dbReference type="InterPro" id="IPR001543">
    <property type="entry name" value="FliN-like_C"/>
</dbReference>
<dbReference type="InterPro" id="IPR036429">
    <property type="entry name" value="SpoA-like_sf"/>
</dbReference>
<protein>
    <submittedName>
        <fullName evidence="8">Flagellar motor switch protein FliN</fullName>
    </submittedName>
</protein>
<dbReference type="GO" id="GO:0009425">
    <property type="term" value="C:bacterial-type flagellum basal body"/>
    <property type="evidence" value="ECO:0007669"/>
    <property type="project" value="InterPro"/>
</dbReference>
<dbReference type="PRINTS" id="PR00956">
    <property type="entry name" value="FLGMOTORFLIN"/>
</dbReference>
<organism evidence="8 9">
    <name type="scientific">Galbitalea soli</name>
    <dbReference type="NCBI Taxonomy" id="1268042"/>
    <lineage>
        <taxon>Bacteria</taxon>
        <taxon>Bacillati</taxon>
        <taxon>Actinomycetota</taxon>
        <taxon>Actinomycetes</taxon>
        <taxon>Micrococcales</taxon>
        <taxon>Microbacteriaceae</taxon>
        <taxon>Galbitalea</taxon>
    </lineage>
</organism>
<keyword evidence="3" id="KW-1003">Cell membrane</keyword>
<dbReference type="PANTHER" id="PTHR43484">
    <property type="match status" value="1"/>
</dbReference>
<evidence type="ECO:0000256" key="1">
    <source>
        <dbReference type="ARBA" id="ARBA00004413"/>
    </source>
</evidence>
<keyword evidence="4" id="KW-0145">Chemotaxis</keyword>
<dbReference type="InterPro" id="IPR001172">
    <property type="entry name" value="FliN_T3SS_HrcQb"/>
</dbReference>
<comment type="caution">
    <text evidence="8">The sequence shown here is derived from an EMBL/GenBank/DDBJ whole genome shotgun (WGS) entry which is preliminary data.</text>
</comment>
<evidence type="ECO:0000256" key="3">
    <source>
        <dbReference type="ARBA" id="ARBA00022475"/>
    </source>
</evidence>
<keyword evidence="8" id="KW-0966">Cell projection</keyword>
<dbReference type="RefSeq" id="WP_163472868.1">
    <property type="nucleotide sequence ID" value="NZ_JAAGWZ010000002.1"/>
</dbReference>
<feature type="domain" description="Flagellar motor switch protein FliN-like C-terminal" evidence="7">
    <location>
        <begin position="157"/>
        <end position="227"/>
    </location>
</feature>
<dbReference type="GO" id="GO:0071973">
    <property type="term" value="P:bacterial-type flagellum-dependent cell motility"/>
    <property type="evidence" value="ECO:0007669"/>
    <property type="project" value="InterPro"/>
</dbReference>
<comment type="subcellular location">
    <subcellularLocation>
        <location evidence="1">Cell membrane</location>
        <topology evidence="1">Peripheral membrane protein</topology>
        <orientation evidence="1">Cytoplasmic side</orientation>
    </subcellularLocation>
</comment>